<evidence type="ECO:0000256" key="6">
    <source>
        <dbReference type="ARBA" id="ARBA00022801"/>
    </source>
</evidence>
<evidence type="ECO:0000256" key="1">
    <source>
        <dbReference type="ARBA" id="ARBA00001947"/>
    </source>
</evidence>
<keyword evidence="8" id="KW-0234">DNA repair</keyword>
<dbReference type="NCBIfam" id="TIGR00587">
    <property type="entry name" value="nfo"/>
    <property type="match status" value="1"/>
</dbReference>
<dbReference type="GO" id="GO:0006284">
    <property type="term" value="P:base-excision repair"/>
    <property type="evidence" value="ECO:0007669"/>
    <property type="project" value="TreeGrafter"/>
</dbReference>
<dbReference type="InterPro" id="IPR036237">
    <property type="entry name" value="Xyl_isomerase-like_sf"/>
</dbReference>
<sequence>MSTFVRSTTSKYKFGAHISAAGGISKSILNAFNIGCNAFAMFLKSPRKWVSPQYTTEEIEKFKLHCKEYGYDPLTDILPHGQYFINLANPDIEKAEKAYDSLLDDLHRCEQLGVGLYNLHPGSSLNADHNEQIKQLAKYLNKALKETKFVKIVLENMAGTGSLIGSELQDIRNVIDLIEEKDRVGVCIDTCHTYAAGYDISTKDSFDKFWNDFDEIIGFKYLSAIHLNDSKAPLGANRDLHELLGEGFLGLEVFRLISHCDKLVNLPIILETPQKKDEGYGEEIKLLEWIETRDEDDKEVQEKNTALQAKGEKARKEQLSKFEAKKKKSTNSKRKLSAKPENSIQDQLKQHKRLKAKKE</sequence>
<dbReference type="InterPro" id="IPR018246">
    <property type="entry name" value="AP_endonuc_F2_Zn_BS"/>
</dbReference>
<dbReference type="InterPro" id="IPR001719">
    <property type="entry name" value="AP_endonuc_2"/>
</dbReference>
<feature type="compositionally biased region" description="Basic and acidic residues" evidence="10">
    <location>
        <begin position="310"/>
        <end position="323"/>
    </location>
</feature>
<dbReference type="PROSITE" id="PS00730">
    <property type="entry name" value="AP_NUCLEASE_F2_2"/>
    <property type="match status" value="1"/>
</dbReference>
<keyword evidence="6" id="KW-0378">Hydrolase</keyword>
<dbReference type="GO" id="GO:0005634">
    <property type="term" value="C:nucleus"/>
    <property type="evidence" value="ECO:0007669"/>
    <property type="project" value="TreeGrafter"/>
</dbReference>
<dbReference type="AlphaFoldDB" id="A0A7H9B1U7"/>
<comment type="similarity">
    <text evidence="2">Belongs to the AP endonuclease 2 family.</text>
</comment>
<evidence type="ECO:0000256" key="5">
    <source>
        <dbReference type="ARBA" id="ARBA00022763"/>
    </source>
</evidence>
<dbReference type="HAMAP" id="MF_00152">
    <property type="entry name" value="Nfo"/>
    <property type="match status" value="1"/>
</dbReference>
<protein>
    <recommendedName>
        <fullName evidence="3">Apurinic-apyrimidinic endonuclease 1</fullName>
    </recommendedName>
</protein>
<dbReference type="PANTHER" id="PTHR21445:SF0">
    <property type="entry name" value="APURINIC-APYRIMIDINIC ENDONUCLEASE"/>
    <property type="match status" value="1"/>
</dbReference>
<dbReference type="EMBL" id="CP058607">
    <property type="protein sequence ID" value="QLG72611.1"/>
    <property type="molecule type" value="Genomic_DNA"/>
</dbReference>
<dbReference type="PROSITE" id="PS00729">
    <property type="entry name" value="AP_NUCLEASE_F2_1"/>
    <property type="match status" value="1"/>
</dbReference>
<dbReference type="SUPFAM" id="SSF51658">
    <property type="entry name" value="Xylose isomerase-like"/>
    <property type="match status" value="1"/>
</dbReference>
<evidence type="ECO:0000256" key="7">
    <source>
        <dbReference type="ARBA" id="ARBA00022833"/>
    </source>
</evidence>
<keyword evidence="9" id="KW-0175">Coiled coil</keyword>
<dbReference type="Gene3D" id="3.20.20.150">
    <property type="entry name" value="Divalent-metal-dependent TIM barrel enzymes"/>
    <property type="match status" value="1"/>
</dbReference>
<evidence type="ECO:0000313" key="12">
    <source>
        <dbReference type="EMBL" id="QLG72611.1"/>
    </source>
</evidence>
<feature type="coiled-coil region" evidence="9">
    <location>
        <begin position="92"/>
        <end position="146"/>
    </location>
</feature>
<dbReference type="OrthoDB" id="7663182at2759"/>
<feature type="compositionally biased region" description="Basic residues" evidence="10">
    <location>
        <begin position="350"/>
        <end position="359"/>
    </location>
</feature>
<keyword evidence="5" id="KW-0227">DNA damage</keyword>
<dbReference type="KEGG" id="zmk:HG535_0D03190"/>
<dbReference type="GeneID" id="59236335"/>
<dbReference type="SMART" id="SM00518">
    <property type="entry name" value="AP2Ec"/>
    <property type="match status" value="1"/>
</dbReference>
<dbReference type="Pfam" id="PF01261">
    <property type="entry name" value="AP_endonuc_2"/>
    <property type="match status" value="1"/>
</dbReference>
<organism evidence="12 13">
    <name type="scientific">Zygotorulaspora mrakii</name>
    <name type="common">Zygosaccharomyces mrakii</name>
    <dbReference type="NCBI Taxonomy" id="42260"/>
    <lineage>
        <taxon>Eukaryota</taxon>
        <taxon>Fungi</taxon>
        <taxon>Dikarya</taxon>
        <taxon>Ascomycota</taxon>
        <taxon>Saccharomycotina</taxon>
        <taxon>Saccharomycetes</taxon>
        <taxon>Saccharomycetales</taxon>
        <taxon>Saccharomycetaceae</taxon>
        <taxon>Zygotorulaspora</taxon>
    </lineage>
</organism>
<gene>
    <name evidence="12" type="ORF">HG535_0D03190</name>
</gene>
<evidence type="ECO:0000256" key="10">
    <source>
        <dbReference type="SAM" id="MobiDB-lite"/>
    </source>
</evidence>
<dbReference type="GO" id="GO:0003906">
    <property type="term" value="F:DNA-(apurinic or apyrimidinic site) endonuclease activity"/>
    <property type="evidence" value="ECO:0007669"/>
    <property type="project" value="TreeGrafter"/>
</dbReference>
<feature type="domain" description="Xylose isomerase-like TIM barrel" evidence="11">
    <location>
        <begin position="31"/>
        <end position="287"/>
    </location>
</feature>
<evidence type="ECO:0000256" key="9">
    <source>
        <dbReference type="SAM" id="Coils"/>
    </source>
</evidence>
<dbReference type="PANTHER" id="PTHR21445">
    <property type="entry name" value="ENDONUCLEASE IV ENDODEOXYRIBONUCLEASE IV"/>
    <property type="match status" value="1"/>
</dbReference>
<accession>A0A7H9B1U7</accession>
<dbReference type="GO" id="GO:0003677">
    <property type="term" value="F:DNA binding"/>
    <property type="evidence" value="ECO:0007669"/>
    <property type="project" value="InterPro"/>
</dbReference>
<evidence type="ECO:0000256" key="2">
    <source>
        <dbReference type="ARBA" id="ARBA00005340"/>
    </source>
</evidence>
<dbReference type="InterPro" id="IPR013022">
    <property type="entry name" value="Xyl_isomerase-like_TIM-brl"/>
</dbReference>
<evidence type="ECO:0000256" key="3">
    <source>
        <dbReference type="ARBA" id="ARBA00021759"/>
    </source>
</evidence>
<proteinExistence type="inferred from homology"/>
<keyword evidence="4" id="KW-0479">Metal-binding</keyword>
<dbReference type="FunFam" id="3.20.20.150:FF:000001">
    <property type="entry name" value="Probable endonuclease 4"/>
    <property type="match status" value="1"/>
</dbReference>
<dbReference type="GO" id="GO:0008081">
    <property type="term" value="F:phosphoric diester hydrolase activity"/>
    <property type="evidence" value="ECO:0007669"/>
    <property type="project" value="TreeGrafter"/>
</dbReference>
<dbReference type="RefSeq" id="XP_037144339.1">
    <property type="nucleotide sequence ID" value="XM_037288444.1"/>
</dbReference>
<dbReference type="PROSITE" id="PS51432">
    <property type="entry name" value="AP_NUCLEASE_F2_4"/>
    <property type="match status" value="1"/>
</dbReference>
<dbReference type="PROSITE" id="PS00731">
    <property type="entry name" value="AP_NUCLEASE_F2_3"/>
    <property type="match status" value="1"/>
</dbReference>
<evidence type="ECO:0000256" key="4">
    <source>
        <dbReference type="ARBA" id="ARBA00022723"/>
    </source>
</evidence>
<evidence type="ECO:0000259" key="11">
    <source>
        <dbReference type="Pfam" id="PF01261"/>
    </source>
</evidence>
<evidence type="ECO:0000256" key="8">
    <source>
        <dbReference type="ARBA" id="ARBA00023204"/>
    </source>
</evidence>
<keyword evidence="7" id="KW-0862">Zinc</keyword>
<name>A0A7H9B1U7_ZYGMR</name>
<keyword evidence="13" id="KW-1185">Reference proteome</keyword>
<dbReference type="CDD" id="cd00019">
    <property type="entry name" value="AP2Ec"/>
    <property type="match status" value="1"/>
</dbReference>
<dbReference type="GO" id="GO:0008270">
    <property type="term" value="F:zinc ion binding"/>
    <property type="evidence" value="ECO:0007669"/>
    <property type="project" value="InterPro"/>
</dbReference>
<dbReference type="GO" id="GO:0005739">
    <property type="term" value="C:mitochondrion"/>
    <property type="evidence" value="ECO:0007669"/>
    <property type="project" value="TreeGrafter"/>
</dbReference>
<dbReference type="Proteomes" id="UP000509704">
    <property type="component" value="Chromosome 4"/>
</dbReference>
<reference evidence="12 13" key="1">
    <citation type="submission" date="2020-07" db="EMBL/GenBank/DDBJ databases">
        <title>The yeast mating-type switching endonuclease HO is a domesticated member of an unorthodox homing genetic element family.</title>
        <authorList>
            <person name="Coughlan A.Y."/>
            <person name="Lombardi L."/>
            <person name="Braun-Galleani S."/>
            <person name="Martos A.R."/>
            <person name="Galeote V."/>
            <person name="Bigey F."/>
            <person name="Dequin S."/>
            <person name="Byrne K.P."/>
            <person name="Wolfe K.H."/>
        </authorList>
    </citation>
    <scope>NUCLEOTIDE SEQUENCE [LARGE SCALE GENOMIC DNA]</scope>
    <source>
        <strain evidence="12 13">NRRL Y-6702</strain>
    </source>
</reference>
<feature type="region of interest" description="Disordered" evidence="10">
    <location>
        <begin position="298"/>
        <end position="359"/>
    </location>
</feature>
<feature type="compositionally biased region" description="Basic residues" evidence="10">
    <location>
        <begin position="324"/>
        <end position="337"/>
    </location>
</feature>
<evidence type="ECO:0000313" key="13">
    <source>
        <dbReference type="Proteomes" id="UP000509704"/>
    </source>
</evidence>
<comment type="cofactor">
    <cofactor evidence="1">
        <name>Zn(2+)</name>
        <dbReference type="ChEBI" id="CHEBI:29105"/>
    </cofactor>
</comment>